<reference evidence="8" key="1">
    <citation type="journal article" date="2019" name="Int. J. Syst. Evol. Microbiol.">
        <title>The Global Catalogue of Microorganisms (GCM) 10K type strain sequencing project: providing services to taxonomists for standard genome sequencing and annotation.</title>
        <authorList>
            <consortium name="The Broad Institute Genomics Platform"/>
            <consortium name="The Broad Institute Genome Sequencing Center for Infectious Disease"/>
            <person name="Wu L."/>
            <person name="Ma J."/>
        </authorList>
    </citation>
    <scope>NUCLEOTIDE SEQUENCE [LARGE SCALE GENOMIC DNA]</scope>
    <source>
        <strain evidence="8">CCM 7855</strain>
    </source>
</reference>
<accession>A0ABQ1V5I3</accession>
<evidence type="ECO:0000259" key="5">
    <source>
        <dbReference type="PROSITE" id="PS51898"/>
    </source>
</evidence>
<dbReference type="PANTHER" id="PTHR30349">
    <property type="entry name" value="PHAGE INTEGRASE-RELATED"/>
    <property type="match status" value="1"/>
</dbReference>
<comment type="caution">
    <text evidence="7">The sequence shown here is derived from an EMBL/GenBank/DDBJ whole genome shotgun (WGS) entry which is preliminary data.</text>
</comment>
<sequence length="399" mass="45000">MAKRRAKGEGGIFQRANGLWVGTVELGYKDGKRQTKTITSMDYKTLVEKHRTLTRAIEDGLMPVTDKTTLDAWLTRWLDEIISREVKPGTLKTYRTVVTNQIVPHLGTKKLNKLQPADIRAMTVNIVQKDGKSTGTSLQAYRVLSKSLVDAMREGLIRDNPCDRVKPPRVVRADRGSHDLEQVKNAFAHLLECNDPMLSRWAMSWMTGARQAECLGLEWDRVSFDTDTIDISWSLQWLPLKDRYRRQPTELYPKELFAVDPGFDFRPIWRTACLVPPKTARSTRVVPMIPPLRAVMLARWEMAGQPTSGLVWTRDGGKPYRKIDDSNEWHAMLARAGVPDLTLHSARHTVATLLQAGGVEEQVRMALMGHSSVAAHRGYAHVDQALSRQALGTLDQLMG</sequence>
<dbReference type="PANTHER" id="PTHR30349:SF91">
    <property type="entry name" value="INTA PROTEIN"/>
    <property type="match status" value="1"/>
</dbReference>
<dbReference type="Proteomes" id="UP000632454">
    <property type="component" value="Unassembled WGS sequence"/>
</dbReference>
<feature type="domain" description="Core-binding (CB)" evidence="6">
    <location>
        <begin position="68"/>
        <end position="153"/>
    </location>
</feature>
<dbReference type="PROSITE" id="PS51898">
    <property type="entry name" value="TYR_RECOMBINASE"/>
    <property type="match status" value="1"/>
</dbReference>
<keyword evidence="2 4" id="KW-0238">DNA-binding</keyword>
<dbReference type="InterPro" id="IPR010998">
    <property type="entry name" value="Integrase_recombinase_N"/>
</dbReference>
<dbReference type="EMBL" id="BMCS01000003">
    <property type="protein sequence ID" value="GGF38771.1"/>
    <property type="molecule type" value="Genomic_DNA"/>
</dbReference>
<proteinExistence type="predicted"/>
<evidence type="ECO:0000259" key="6">
    <source>
        <dbReference type="PROSITE" id="PS51900"/>
    </source>
</evidence>
<dbReference type="PROSITE" id="PS51900">
    <property type="entry name" value="CB"/>
    <property type="match status" value="1"/>
</dbReference>
<evidence type="ECO:0000256" key="4">
    <source>
        <dbReference type="PROSITE-ProRule" id="PRU01248"/>
    </source>
</evidence>
<keyword evidence="8" id="KW-1185">Reference proteome</keyword>
<keyword evidence="1" id="KW-0229">DNA integration</keyword>
<evidence type="ECO:0000313" key="8">
    <source>
        <dbReference type="Proteomes" id="UP000632454"/>
    </source>
</evidence>
<gene>
    <name evidence="7" type="ORF">GCM10007298_38090</name>
</gene>
<dbReference type="InterPro" id="IPR044068">
    <property type="entry name" value="CB"/>
</dbReference>
<dbReference type="InterPro" id="IPR013762">
    <property type="entry name" value="Integrase-like_cat_sf"/>
</dbReference>
<name>A0ABQ1V5I3_9NOCA</name>
<dbReference type="RefSeq" id="WP_188491924.1">
    <property type="nucleotide sequence ID" value="NZ_BMCS01000003.1"/>
</dbReference>
<dbReference type="Pfam" id="PF14659">
    <property type="entry name" value="Phage_int_SAM_3"/>
    <property type="match status" value="1"/>
</dbReference>
<feature type="domain" description="Tyr recombinase" evidence="5">
    <location>
        <begin position="171"/>
        <end position="392"/>
    </location>
</feature>
<evidence type="ECO:0000313" key="7">
    <source>
        <dbReference type="EMBL" id="GGF38771.1"/>
    </source>
</evidence>
<evidence type="ECO:0000256" key="2">
    <source>
        <dbReference type="ARBA" id="ARBA00023125"/>
    </source>
</evidence>
<evidence type="ECO:0000256" key="1">
    <source>
        <dbReference type="ARBA" id="ARBA00022908"/>
    </source>
</evidence>
<protein>
    <submittedName>
        <fullName evidence="7">Phage integrase</fullName>
    </submittedName>
</protein>
<keyword evidence="3" id="KW-0233">DNA recombination</keyword>
<dbReference type="Gene3D" id="1.10.443.10">
    <property type="entry name" value="Intergrase catalytic core"/>
    <property type="match status" value="1"/>
</dbReference>
<organism evidence="7 8">
    <name type="scientific">Williamsia phyllosphaerae</name>
    <dbReference type="NCBI Taxonomy" id="885042"/>
    <lineage>
        <taxon>Bacteria</taxon>
        <taxon>Bacillati</taxon>
        <taxon>Actinomycetota</taxon>
        <taxon>Actinomycetes</taxon>
        <taxon>Mycobacteriales</taxon>
        <taxon>Nocardiaceae</taxon>
        <taxon>Williamsia</taxon>
    </lineage>
</organism>
<dbReference type="InterPro" id="IPR050090">
    <property type="entry name" value="Tyrosine_recombinase_XerCD"/>
</dbReference>
<dbReference type="Pfam" id="PF00589">
    <property type="entry name" value="Phage_integrase"/>
    <property type="match status" value="1"/>
</dbReference>
<dbReference type="InterPro" id="IPR011010">
    <property type="entry name" value="DNA_brk_join_enz"/>
</dbReference>
<dbReference type="InterPro" id="IPR002104">
    <property type="entry name" value="Integrase_catalytic"/>
</dbReference>
<evidence type="ECO:0000256" key="3">
    <source>
        <dbReference type="ARBA" id="ARBA00023172"/>
    </source>
</evidence>
<dbReference type="CDD" id="cd01189">
    <property type="entry name" value="INT_ICEBs1_C_like"/>
    <property type="match status" value="1"/>
</dbReference>
<dbReference type="InterPro" id="IPR004107">
    <property type="entry name" value="Integrase_SAM-like_N"/>
</dbReference>
<dbReference type="Gene3D" id="1.10.150.130">
    <property type="match status" value="1"/>
</dbReference>
<dbReference type="SUPFAM" id="SSF56349">
    <property type="entry name" value="DNA breaking-rejoining enzymes"/>
    <property type="match status" value="1"/>
</dbReference>